<name>A0A2U1Q2K2_ARTAN</name>
<proteinExistence type="predicted"/>
<protein>
    <submittedName>
        <fullName evidence="5">Prolamin-like domain-containing protein</fullName>
    </submittedName>
</protein>
<feature type="domain" description="Prolamin-like" evidence="4">
    <location>
        <begin position="39"/>
        <end position="97"/>
    </location>
</feature>
<evidence type="ECO:0000256" key="2">
    <source>
        <dbReference type="SAM" id="MobiDB-lite"/>
    </source>
</evidence>
<feature type="signal peptide" evidence="3">
    <location>
        <begin position="1"/>
        <end position="23"/>
    </location>
</feature>
<dbReference type="InterPro" id="IPR008502">
    <property type="entry name" value="Prolamin-like"/>
</dbReference>
<dbReference type="GO" id="GO:0031982">
    <property type="term" value="C:vesicle"/>
    <property type="evidence" value="ECO:0007669"/>
    <property type="project" value="TreeGrafter"/>
</dbReference>
<keyword evidence="1 3" id="KW-0732">Signal</keyword>
<dbReference type="EMBL" id="PKPP01000478">
    <property type="protein sequence ID" value="PWA92248.1"/>
    <property type="molecule type" value="Genomic_DNA"/>
</dbReference>
<dbReference type="GO" id="GO:2000008">
    <property type="term" value="P:regulation of protein localization to cell surface"/>
    <property type="evidence" value="ECO:0007669"/>
    <property type="project" value="TreeGrafter"/>
</dbReference>
<dbReference type="PANTHER" id="PTHR31181:SF51">
    <property type="entry name" value="EGG CELL-SECRETED PROTEIN 1.4"/>
    <property type="match status" value="1"/>
</dbReference>
<dbReference type="Proteomes" id="UP000245207">
    <property type="component" value="Unassembled WGS sequence"/>
</dbReference>
<evidence type="ECO:0000256" key="1">
    <source>
        <dbReference type="ARBA" id="ARBA00022729"/>
    </source>
</evidence>
<dbReference type="OrthoDB" id="1576677at2759"/>
<dbReference type="PANTHER" id="PTHR31181">
    <property type="entry name" value="EGG CELL-SECRETED PROTEIN 1.4"/>
    <property type="match status" value="1"/>
</dbReference>
<evidence type="ECO:0000256" key="3">
    <source>
        <dbReference type="SAM" id="SignalP"/>
    </source>
</evidence>
<sequence length="171" mass="17973">MVSKSRVLLFAVCLVSLISQGLARTSSAISPRPSKALVECYDAMFDLGFCNGEIRRAAQSGRIGFGIGPTCCKAASKITSGCWSMLFPFNRLFSRVLQLSCARLSLTPPPSFTNTPFSNSKGPVPPTPDALPISAPSPAVEGPFMDTPTGALSPAVEGPFMNTPSDVGDIE</sequence>
<dbReference type="Pfam" id="PF05617">
    <property type="entry name" value="Prolamin_like"/>
    <property type="match status" value="1"/>
</dbReference>
<dbReference type="GO" id="GO:0005576">
    <property type="term" value="C:extracellular region"/>
    <property type="evidence" value="ECO:0007669"/>
    <property type="project" value="TreeGrafter"/>
</dbReference>
<gene>
    <name evidence="5" type="ORF">CTI12_AA081500</name>
</gene>
<evidence type="ECO:0000313" key="5">
    <source>
        <dbReference type="EMBL" id="PWA92248.1"/>
    </source>
</evidence>
<dbReference type="GO" id="GO:0009567">
    <property type="term" value="P:double fertilization forming a zygote and endosperm"/>
    <property type="evidence" value="ECO:0007669"/>
    <property type="project" value="TreeGrafter"/>
</dbReference>
<keyword evidence="6" id="KW-1185">Reference proteome</keyword>
<dbReference type="STRING" id="35608.A0A2U1Q2K2"/>
<evidence type="ECO:0000313" key="6">
    <source>
        <dbReference type="Proteomes" id="UP000245207"/>
    </source>
</evidence>
<dbReference type="GO" id="GO:0080155">
    <property type="term" value="P:regulation of double fertilization forming a zygote and endosperm"/>
    <property type="evidence" value="ECO:0007669"/>
    <property type="project" value="TreeGrafter"/>
</dbReference>
<evidence type="ECO:0000259" key="4">
    <source>
        <dbReference type="Pfam" id="PF05617"/>
    </source>
</evidence>
<accession>A0A2U1Q2K2</accession>
<reference evidence="5 6" key="1">
    <citation type="journal article" date="2018" name="Mol. Plant">
        <title>The genome of Artemisia annua provides insight into the evolution of Asteraceae family and artemisinin biosynthesis.</title>
        <authorList>
            <person name="Shen Q."/>
            <person name="Zhang L."/>
            <person name="Liao Z."/>
            <person name="Wang S."/>
            <person name="Yan T."/>
            <person name="Shi P."/>
            <person name="Liu M."/>
            <person name="Fu X."/>
            <person name="Pan Q."/>
            <person name="Wang Y."/>
            <person name="Lv Z."/>
            <person name="Lu X."/>
            <person name="Zhang F."/>
            <person name="Jiang W."/>
            <person name="Ma Y."/>
            <person name="Chen M."/>
            <person name="Hao X."/>
            <person name="Li L."/>
            <person name="Tang Y."/>
            <person name="Lv G."/>
            <person name="Zhou Y."/>
            <person name="Sun X."/>
            <person name="Brodelius P.E."/>
            <person name="Rose J.K.C."/>
            <person name="Tang K."/>
        </authorList>
    </citation>
    <scope>NUCLEOTIDE SEQUENCE [LARGE SCALE GENOMIC DNA]</scope>
    <source>
        <strain evidence="6">cv. Huhao1</strain>
        <tissue evidence="5">Leaf</tissue>
    </source>
</reference>
<comment type="caution">
    <text evidence="5">The sequence shown here is derived from an EMBL/GenBank/DDBJ whole genome shotgun (WGS) entry which is preliminary data.</text>
</comment>
<organism evidence="5 6">
    <name type="scientific">Artemisia annua</name>
    <name type="common">Sweet wormwood</name>
    <dbReference type="NCBI Taxonomy" id="35608"/>
    <lineage>
        <taxon>Eukaryota</taxon>
        <taxon>Viridiplantae</taxon>
        <taxon>Streptophyta</taxon>
        <taxon>Embryophyta</taxon>
        <taxon>Tracheophyta</taxon>
        <taxon>Spermatophyta</taxon>
        <taxon>Magnoliopsida</taxon>
        <taxon>eudicotyledons</taxon>
        <taxon>Gunneridae</taxon>
        <taxon>Pentapetalae</taxon>
        <taxon>asterids</taxon>
        <taxon>campanulids</taxon>
        <taxon>Asterales</taxon>
        <taxon>Asteraceae</taxon>
        <taxon>Asteroideae</taxon>
        <taxon>Anthemideae</taxon>
        <taxon>Artemisiinae</taxon>
        <taxon>Artemisia</taxon>
    </lineage>
</organism>
<feature type="region of interest" description="Disordered" evidence="2">
    <location>
        <begin position="112"/>
        <end position="171"/>
    </location>
</feature>
<dbReference type="AlphaFoldDB" id="A0A2U1Q2K2"/>
<feature type="chain" id="PRO_5015731984" evidence="3">
    <location>
        <begin position="24"/>
        <end position="171"/>
    </location>
</feature>